<name>A0A178IBB9_9BACT</name>
<dbReference type="InterPro" id="IPR054491">
    <property type="entry name" value="MGH1-like_GH"/>
</dbReference>
<dbReference type="Pfam" id="PF22422">
    <property type="entry name" value="MGH1-like_GH"/>
    <property type="match status" value="1"/>
</dbReference>
<evidence type="ECO:0000259" key="2">
    <source>
        <dbReference type="Pfam" id="PF03633"/>
    </source>
</evidence>
<dbReference type="InterPro" id="IPR012341">
    <property type="entry name" value="6hp_glycosidase-like_sf"/>
</dbReference>
<dbReference type="AlphaFoldDB" id="A0A178IBB9"/>
<protein>
    <recommendedName>
        <fullName evidence="6">Alpha-L-rhamnosidase six-hairpin glycosidase domain-containing protein</fullName>
    </recommendedName>
</protein>
<feature type="domain" description="Mannosylglycerate hydrolase MGH1-like glycoside hydrolase" evidence="3">
    <location>
        <begin position="113"/>
        <end position="485"/>
    </location>
</feature>
<dbReference type="InterPro" id="IPR005194">
    <property type="entry name" value="Glyco_hydro_65_C"/>
</dbReference>
<dbReference type="Gene3D" id="2.60.420.10">
    <property type="entry name" value="Maltose phosphorylase, domain 3"/>
    <property type="match status" value="1"/>
</dbReference>
<keyword evidence="1" id="KW-0732">Signal</keyword>
<evidence type="ECO:0000313" key="4">
    <source>
        <dbReference type="EMBL" id="OAM87048.1"/>
    </source>
</evidence>
<dbReference type="Proteomes" id="UP000078486">
    <property type="component" value="Unassembled WGS sequence"/>
</dbReference>
<evidence type="ECO:0000259" key="3">
    <source>
        <dbReference type="Pfam" id="PF22422"/>
    </source>
</evidence>
<sequence>MKHRLLIAMLMVQFPLHINTAGAGAIIPDSVVSNYVETFNARDTELYPQSITNSAAAAFLLENCPRFLCPDPDVERTYYFRWWTFRKHIRKTAAGGHVITEFLAPVPHAGPENIISCPVGHQFREGRWLRDPRYLDDYARFWLAGVAEEKFLRRYSVWLADSLLQQARATGSDALVRELLPKLVHNFREWEKIRRDPNGLFWQRDLFDGMEESSAFAEFGGKDHDSDNHYRATINSYMAADALAIASLAKRAGDAATAAEFEKTAAEILALRDEKLWDENTRFYKVAFRGKTPPSSSSALRLNTDRELHGYTPWYFDNAMPEPARDDAWLQLADWDGFRAPFGPTTCEQRGKYFLLAYSGRRFCQWNGPSWPFATAQTLTALANVINDPRRSAGFSARDSADRNVRAPVSAAAADFAELKTIWLDTFLTYARSHKLRLDDGTLVPWIDENLNPLNGDWLSRARFKVYNKGQWRQPEQHSKDYNHSTFCDLVITMLAGLRPAEGDMLTVNPIIPEDWDWFCLENVRYHGRDLTIIYDKTGEKFHRGAGLRVYINGAQAGAAARIGTPLQVDL</sequence>
<feature type="domain" description="Glycoside hydrolase family 65 C-terminal" evidence="2">
    <location>
        <begin position="502"/>
        <end position="555"/>
    </location>
</feature>
<reference evidence="4 5" key="1">
    <citation type="submission" date="2016-01" db="EMBL/GenBank/DDBJ databases">
        <title>High potential of lignocellulose degradation of a new Verrucomicrobia species.</title>
        <authorList>
            <person name="Wang Y."/>
            <person name="Shi Y."/>
            <person name="Qiu Z."/>
            <person name="Liu S."/>
            <person name="Yang H."/>
        </authorList>
    </citation>
    <scope>NUCLEOTIDE SEQUENCE [LARGE SCALE GENOMIC DNA]</scope>
    <source>
        <strain evidence="4 5">TSB47</strain>
    </source>
</reference>
<dbReference type="Pfam" id="PF03633">
    <property type="entry name" value="Glyco_hydro_65C"/>
    <property type="match status" value="1"/>
</dbReference>
<comment type="caution">
    <text evidence="4">The sequence shown here is derived from an EMBL/GenBank/DDBJ whole genome shotgun (WGS) entry which is preliminary data.</text>
</comment>
<dbReference type="STRING" id="1184151.AW736_25475"/>
<keyword evidence="5" id="KW-1185">Reference proteome</keyword>
<dbReference type="OrthoDB" id="231241at2"/>
<feature type="signal peptide" evidence="1">
    <location>
        <begin position="1"/>
        <end position="23"/>
    </location>
</feature>
<feature type="chain" id="PRO_5008088539" description="Alpha-L-rhamnosidase six-hairpin glycosidase domain-containing protein" evidence="1">
    <location>
        <begin position="24"/>
        <end position="571"/>
    </location>
</feature>
<evidence type="ECO:0000313" key="5">
    <source>
        <dbReference type="Proteomes" id="UP000078486"/>
    </source>
</evidence>
<evidence type="ECO:0008006" key="6">
    <source>
        <dbReference type="Google" id="ProtNLM"/>
    </source>
</evidence>
<dbReference type="Gene3D" id="1.50.10.10">
    <property type="match status" value="1"/>
</dbReference>
<dbReference type="InterPro" id="IPR008928">
    <property type="entry name" value="6-hairpin_glycosidase_sf"/>
</dbReference>
<organism evidence="4 5">
    <name type="scientific">Termitidicoccus mucosus</name>
    <dbReference type="NCBI Taxonomy" id="1184151"/>
    <lineage>
        <taxon>Bacteria</taxon>
        <taxon>Pseudomonadati</taxon>
        <taxon>Verrucomicrobiota</taxon>
        <taxon>Opitutia</taxon>
        <taxon>Opitutales</taxon>
        <taxon>Opitutaceae</taxon>
        <taxon>Termitidicoccus</taxon>
    </lineage>
</organism>
<dbReference type="GO" id="GO:0005975">
    <property type="term" value="P:carbohydrate metabolic process"/>
    <property type="evidence" value="ECO:0007669"/>
    <property type="project" value="InterPro"/>
</dbReference>
<dbReference type="SUPFAM" id="SSF48208">
    <property type="entry name" value="Six-hairpin glycosidases"/>
    <property type="match status" value="1"/>
</dbReference>
<dbReference type="RefSeq" id="WP_068773104.1">
    <property type="nucleotide sequence ID" value="NZ_CP109796.1"/>
</dbReference>
<accession>A0A178IBB9</accession>
<dbReference type="EMBL" id="LRRQ01000189">
    <property type="protein sequence ID" value="OAM87048.1"/>
    <property type="molecule type" value="Genomic_DNA"/>
</dbReference>
<evidence type="ECO:0000256" key="1">
    <source>
        <dbReference type="SAM" id="SignalP"/>
    </source>
</evidence>
<proteinExistence type="predicted"/>
<gene>
    <name evidence="4" type="ORF">AW736_25475</name>
</gene>